<protein>
    <submittedName>
        <fullName evidence="2">Uncharacterized protein</fullName>
    </submittedName>
</protein>
<feature type="compositionally biased region" description="Low complexity" evidence="1">
    <location>
        <begin position="1"/>
        <end position="19"/>
    </location>
</feature>
<proteinExistence type="predicted"/>
<gene>
    <name evidence="2" type="ORF">XNOV1_A025170</name>
</gene>
<dbReference type="EMBL" id="OY660878">
    <property type="protein sequence ID" value="CAJ1074557.1"/>
    <property type="molecule type" value="Genomic_DNA"/>
</dbReference>
<evidence type="ECO:0000256" key="1">
    <source>
        <dbReference type="SAM" id="MobiDB-lite"/>
    </source>
</evidence>
<feature type="region of interest" description="Disordered" evidence="1">
    <location>
        <begin position="1"/>
        <end position="66"/>
    </location>
</feature>
<dbReference type="AlphaFoldDB" id="A0AAV1GKM9"/>
<sequence length="66" mass="7228">MKLILQSSQCTSSGSASQSDRSKDAGINFKKAETRSLQDGNMDKQKMEQTAKWCEAAGHTKIPPKL</sequence>
<evidence type="ECO:0000313" key="2">
    <source>
        <dbReference type="EMBL" id="CAJ1074557.1"/>
    </source>
</evidence>
<name>A0AAV1GKM9_XYRNO</name>
<organism evidence="2 3">
    <name type="scientific">Xyrichtys novacula</name>
    <name type="common">Pearly razorfish</name>
    <name type="synonym">Hemipteronotus novacula</name>
    <dbReference type="NCBI Taxonomy" id="13765"/>
    <lineage>
        <taxon>Eukaryota</taxon>
        <taxon>Metazoa</taxon>
        <taxon>Chordata</taxon>
        <taxon>Craniata</taxon>
        <taxon>Vertebrata</taxon>
        <taxon>Euteleostomi</taxon>
        <taxon>Actinopterygii</taxon>
        <taxon>Neopterygii</taxon>
        <taxon>Teleostei</taxon>
        <taxon>Neoteleostei</taxon>
        <taxon>Acanthomorphata</taxon>
        <taxon>Eupercaria</taxon>
        <taxon>Labriformes</taxon>
        <taxon>Labridae</taxon>
        <taxon>Xyrichtys</taxon>
    </lineage>
</organism>
<feature type="compositionally biased region" description="Basic and acidic residues" evidence="1">
    <location>
        <begin position="20"/>
        <end position="49"/>
    </location>
</feature>
<keyword evidence="3" id="KW-1185">Reference proteome</keyword>
<accession>A0AAV1GKM9</accession>
<reference evidence="2" key="1">
    <citation type="submission" date="2023-08" db="EMBL/GenBank/DDBJ databases">
        <authorList>
            <person name="Alioto T."/>
            <person name="Alioto T."/>
            <person name="Gomez Garrido J."/>
        </authorList>
    </citation>
    <scope>NUCLEOTIDE SEQUENCE</scope>
</reference>
<evidence type="ECO:0000313" key="3">
    <source>
        <dbReference type="Proteomes" id="UP001178508"/>
    </source>
</evidence>
<dbReference type="Proteomes" id="UP001178508">
    <property type="component" value="Chromosome 15"/>
</dbReference>